<dbReference type="EMBL" id="CP025791">
    <property type="protein sequence ID" value="AUP80645.1"/>
    <property type="molecule type" value="Genomic_DNA"/>
</dbReference>
<protein>
    <submittedName>
        <fullName evidence="1">Uncharacterized protein</fullName>
    </submittedName>
</protein>
<accession>A0A2K9PU95</accession>
<sequence>MGNQKLENKNICLLGNYFSLRGLKSIRKDIVTAGGILIKAPRYADIIFIGTRLERKHCKLLQGIKSNVEVYFEFELLKIVGREELLPKTQGIFEGVAYRIYDMVRELIYHENIDIHQFKMLPFKQDNSKDTDTNKLSEWKDKAGISDSMLSFFGNIDSLNLLWSFKDNPNQNSFYRSDVLKQKDSGWYVNDLEYDGSIRIMPLDIMFGSYAKYNWADLHPVTGEQLNVYLNQLTGEPLEADLKMLDYFSERNMMAIQCLPKKEDAILLFGDNNGGAFDSYIPTTFQSYIEMILNTYGSVNARRQFYSNGFQKNDKYKLLEKPKSYWERRKRFSLNQNKFI</sequence>
<evidence type="ECO:0000313" key="2">
    <source>
        <dbReference type="Proteomes" id="UP000235826"/>
    </source>
</evidence>
<name>A0A2K9PU95_9FLAO</name>
<dbReference type="AlphaFoldDB" id="A0A2K9PU95"/>
<dbReference type="KEGG" id="fek:C1H87_18775"/>
<proteinExistence type="predicted"/>
<organism evidence="1 2">
    <name type="scientific">Flavivirga eckloniae</name>
    <dbReference type="NCBI Taxonomy" id="1803846"/>
    <lineage>
        <taxon>Bacteria</taxon>
        <taxon>Pseudomonadati</taxon>
        <taxon>Bacteroidota</taxon>
        <taxon>Flavobacteriia</taxon>
        <taxon>Flavobacteriales</taxon>
        <taxon>Flavobacteriaceae</taxon>
        <taxon>Flavivirga</taxon>
    </lineage>
</organism>
<dbReference type="Proteomes" id="UP000235826">
    <property type="component" value="Chromosome"/>
</dbReference>
<reference evidence="1 2" key="1">
    <citation type="submission" date="2018-01" db="EMBL/GenBank/DDBJ databases">
        <title>Complete genome sequence of Flavivirga eckloniae ECD14 isolated from seaweed Ecklonia cava.</title>
        <authorList>
            <person name="Lee J.H."/>
            <person name="Baik K.S."/>
            <person name="Seong C.N."/>
        </authorList>
    </citation>
    <scope>NUCLEOTIDE SEQUENCE [LARGE SCALE GENOMIC DNA]</scope>
    <source>
        <strain evidence="1 2">ECD14</strain>
    </source>
</reference>
<evidence type="ECO:0000313" key="1">
    <source>
        <dbReference type="EMBL" id="AUP80645.1"/>
    </source>
</evidence>
<dbReference type="RefSeq" id="WP_102757291.1">
    <property type="nucleotide sequence ID" value="NZ_CP025791.1"/>
</dbReference>
<keyword evidence="2" id="KW-1185">Reference proteome</keyword>
<gene>
    <name evidence="1" type="ORF">C1H87_18775</name>
</gene>